<dbReference type="SUPFAM" id="SSF53474">
    <property type="entry name" value="alpha/beta-Hydrolases"/>
    <property type="match status" value="1"/>
</dbReference>
<organism evidence="2 3">
    <name type="scientific">Stentor coeruleus</name>
    <dbReference type="NCBI Taxonomy" id="5963"/>
    <lineage>
        <taxon>Eukaryota</taxon>
        <taxon>Sar</taxon>
        <taxon>Alveolata</taxon>
        <taxon>Ciliophora</taxon>
        <taxon>Postciliodesmatophora</taxon>
        <taxon>Heterotrichea</taxon>
        <taxon>Heterotrichida</taxon>
        <taxon>Stentoridae</taxon>
        <taxon>Stentor</taxon>
    </lineage>
</organism>
<dbReference type="OrthoDB" id="10249433at2759"/>
<dbReference type="EMBL" id="MPUH01000743">
    <property type="protein sequence ID" value="OMJ74557.1"/>
    <property type="molecule type" value="Genomic_DNA"/>
</dbReference>
<evidence type="ECO:0008006" key="4">
    <source>
        <dbReference type="Google" id="ProtNLM"/>
    </source>
</evidence>
<dbReference type="AlphaFoldDB" id="A0A1R2BCS6"/>
<keyword evidence="1" id="KW-0472">Membrane</keyword>
<dbReference type="InterPro" id="IPR029058">
    <property type="entry name" value="AB_hydrolase_fold"/>
</dbReference>
<proteinExistence type="predicted"/>
<protein>
    <recommendedName>
        <fullName evidence="4">Serine aminopeptidase S33 domain-containing protein</fullName>
    </recommendedName>
</protein>
<dbReference type="Proteomes" id="UP000187209">
    <property type="component" value="Unassembled WGS sequence"/>
</dbReference>
<evidence type="ECO:0000313" key="3">
    <source>
        <dbReference type="Proteomes" id="UP000187209"/>
    </source>
</evidence>
<keyword evidence="3" id="KW-1185">Reference proteome</keyword>
<dbReference type="PANTHER" id="PTHR12277:SF81">
    <property type="entry name" value="PROTEIN ABHD13"/>
    <property type="match status" value="1"/>
</dbReference>
<evidence type="ECO:0000256" key="1">
    <source>
        <dbReference type="SAM" id="Phobius"/>
    </source>
</evidence>
<gene>
    <name evidence="2" type="ORF">SteCoe_26488</name>
</gene>
<feature type="transmembrane region" description="Helical" evidence="1">
    <location>
        <begin position="12"/>
        <end position="29"/>
    </location>
</feature>
<reference evidence="2 3" key="1">
    <citation type="submission" date="2016-11" db="EMBL/GenBank/DDBJ databases">
        <title>The macronuclear genome of Stentor coeruleus: a giant cell with tiny introns.</title>
        <authorList>
            <person name="Slabodnick M."/>
            <person name="Ruby J.G."/>
            <person name="Reiff S.B."/>
            <person name="Swart E.C."/>
            <person name="Gosai S."/>
            <person name="Prabakaran S."/>
            <person name="Witkowska E."/>
            <person name="Larue G.E."/>
            <person name="Fisher S."/>
            <person name="Freeman R.M."/>
            <person name="Gunawardena J."/>
            <person name="Chu W."/>
            <person name="Stover N.A."/>
            <person name="Gregory B.D."/>
            <person name="Nowacki M."/>
            <person name="Derisi J."/>
            <person name="Roy S.W."/>
            <person name="Marshall W.F."/>
            <person name="Sood P."/>
        </authorList>
    </citation>
    <scope>NUCLEOTIDE SEQUENCE [LARGE SCALE GENOMIC DNA]</scope>
    <source>
        <strain evidence="2">WM001</strain>
    </source>
</reference>
<name>A0A1R2BCS6_9CILI</name>
<comment type="caution">
    <text evidence="2">The sequence shown here is derived from an EMBL/GenBank/DDBJ whole genome shotgun (WGS) entry which is preliminary data.</text>
</comment>
<sequence length="659" mass="75359">MENIRATIKKVYLSIIASAVLLGFLYLWFSFFGFIIGIILLALIIFYLATWVTKFAMFPGSFILWRRWWQAGLESELIHNFINHLQELKYASELLLQNTSTISHIKKNSIQLHESLEILSVIISNYNTIPTNALNKYQIQFQKLINSIHKTLNETILVFPKQSENFWDALNDTKNYNWSNVTLDDFPENVSLKNTIEAFDTLVNFLSPMIDFRFPRSLAFEGIFTNLDILRLILQSTCICEQYWVTSEDGEVDCILAKNFTRTVDAPVMIFCNPNGGLYEYACYQNHWFDFYINNGIDLCLWNYRGYGRTKGTPNSSSLKTDAQAIYHFLAKVKMYQKIGIHGESIGGMVASYIASKNPISFLFTDRTFCSLPDLVHSRIHPLNKHLFKCLSRWEDNTMGDFVSAECYKVLSCDPNDEIIPEKASLKGGIAFSHNCNDLDNETLNEFSEAIIAVCGYVSKFKPKELASMRDSRESNFESTHNSMYILVGNQNENQEDEVTNSIIIKLYNALEIDAGGSPLIEITGPTELSLWIRVLQLWGSFLPIGTNAIGKEKALQKLKNAIDILTDIFRENEFVVNTNVVALCRQARLLKNGLTKVLKCFENYNRSITEELTIRDEDGNEISQYGFLIPVNCGHNGKFNEEEKSLLVYHLKQAKLLN</sequence>
<dbReference type="Gene3D" id="3.40.50.1820">
    <property type="entry name" value="alpha/beta hydrolase"/>
    <property type="match status" value="1"/>
</dbReference>
<keyword evidence="1" id="KW-1133">Transmembrane helix</keyword>
<keyword evidence="1" id="KW-0812">Transmembrane</keyword>
<feature type="transmembrane region" description="Helical" evidence="1">
    <location>
        <begin position="35"/>
        <end position="57"/>
    </location>
</feature>
<accession>A0A1R2BCS6</accession>
<evidence type="ECO:0000313" key="2">
    <source>
        <dbReference type="EMBL" id="OMJ74557.1"/>
    </source>
</evidence>
<dbReference type="PANTHER" id="PTHR12277">
    <property type="entry name" value="ALPHA/BETA HYDROLASE DOMAIN-CONTAINING PROTEIN"/>
    <property type="match status" value="1"/>
</dbReference>